<accession>A0A1Y2DSW6</accession>
<dbReference type="GeneID" id="63781332"/>
<reference evidence="1 2" key="1">
    <citation type="submission" date="2016-07" db="EMBL/GenBank/DDBJ databases">
        <title>Pervasive Adenine N6-methylation of Active Genes in Fungi.</title>
        <authorList>
            <consortium name="DOE Joint Genome Institute"/>
            <person name="Mondo S.J."/>
            <person name="Dannebaum R.O."/>
            <person name="Kuo R.C."/>
            <person name="Labutti K."/>
            <person name="Haridas S."/>
            <person name="Kuo A."/>
            <person name="Salamov A."/>
            <person name="Ahrendt S.R."/>
            <person name="Lipzen A."/>
            <person name="Sullivan W."/>
            <person name="Andreopoulos W.B."/>
            <person name="Clum A."/>
            <person name="Lindquist E."/>
            <person name="Daum C."/>
            <person name="Ramamoorthy G.K."/>
            <person name="Gryganskyi A."/>
            <person name="Culley D."/>
            <person name="Magnuson J.K."/>
            <person name="James T.Y."/>
            <person name="O'Malley M.A."/>
            <person name="Stajich J.E."/>
            <person name="Spatafora J.W."/>
            <person name="Visel A."/>
            <person name="Grigoriev I.V."/>
        </authorList>
    </citation>
    <scope>NUCLEOTIDE SEQUENCE [LARGE SCALE GENOMIC DNA]</scope>
    <source>
        <strain evidence="1 2">CBS 129021</strain>
    </source>
</reference>
<dbReference type="RefSeq" id="XP_040714183.1">
    <property type="nucleotide sequence ID" value="XM_040865120.1"/>
</dbReference>
<proteinExistence type="predicted"/>
<feature type="non-terminal residue" evidence="1">
    <location>
        <position position="1"/>
    </location>
</feature>
<dbReference type="STRING" id="1141098.A0A1Y2DSW6"/>
<protein>
    <submittedName>
        <fullName evidence="1">Uncharacterized protein</fullName>
    </submittedName>
</protein>
<name>A0A1Y2DSW6_9PEZI</name>
<dbReference type="OrthoDB" id="538223at2759"/>
<evidence type="ECO:0000313" key="1">
    <source>
        <dbReference type="EMBL" id="ORY62347.1"/>
    </source>
</evidence>
<keyword evidence="2" id="KW-1185">Reference proteome</keyword>
<dbReference type="Proteomes" id="UP000193689">
    <property type="component" value="Unassembled WGS sequence"/>
</dbReference>
<organism evidence="1 2">
    <name type="scientific">Pseudomassariella vexata</name>
    <dbReference type="NCBI Taxonomy" id="1141098"/>
    <lineage>
        <taxon>Eukaryota</taxon>
        <taxon>Fungi</taxon>
        <taxon>Dikarya</taxon>
        <taxon>Ascomycota</taxon>
        <taxon>Pezizomycotina</taxon>
        <taxon>Sordariomycetes</taxon>
        <taxon>Xylariomycetidae</taxon>
        <taxon>Amphisphaeriales</taxon>
        <taxon>Pseudomassariaceae</taxon>
        <taxon>Pseudomassariella</taxon>
    </lineage>
</organism>
<gene>
    <name evidence="1" type="ORF">BCR38DRAFT_517760</name>
</gene>
<evidence type="ECO:0000313" key="2">
    <source>
        <dbReference type="Proteomes" id="UP000193689"/>
    </source>
</evidence>
<dbReference type="EMBL" id="MCFJ01000009">
    <property type="protein sequence ID" value="ORY62347.1"/>
    <property type="molecule type" value="Genomic_DNA"/>
</dbReference>
<dbReference type="AlphaFoldDB" id="A0A1Y2DSW6"/>
<comment type="caution">
    <text evidence="1">The sequence shown here is derived from an EMBL/GenBank/DDBJ whole genome shotgun (WGS) entry which is preliminary data.</text>
</comment>
<sequence>FLDPKKNANRIFPGGIELKYSSISSRSIEALSKCIRFARGGHICRPNPTSESRSAGPVRYSCVYWVDHLDDGDSSVNPKSGEVFQDSSAIQKFLEQSYTHWLESLGLLGDIPKGVSSKSKLPRLLEGKESVVGLAEVVYDALRFIQSHSVVITGNPLQVYVSA</sequence>
<dbReference type="InParanoid" id="A0A1Y2DSW6"/>